<evidence type="ECO:0000256" key="7">
    <source>
        <dbReference type="HAMAP-Rule" id="MF_01331"/>
    </source>
</evidence>
<keyword evidence="2 7" id="KW-0699">rRNA-binding</keyword>
<comment type="subunit">
    <text evidence="7 9">Part of the 50S ribosomal subunit.</text>
</comment>
<dbReference type="PROSITE" id="PS00464">
    <property type="entry name" value="RIBOSOMAL_L22"/>
    <property type="match status" value="1"/>
</dbReference>
<accession>A0A0H4TV34</accession>
<dbReference type="InterPro" id="IPR036394">
    <property type="entry name" value="Ribosomal_uL22_sf"/>
</dbReference>
<evidence type="ECO:0000256" key="1">
    <source>
        <dbReference type="ARBA" id="ARBA00009451"/>
    </source>
</evidence>
<dbReference type="PANTHER" id="PTHR13501">
    <property type="entry name" value="CHLOROPLAST 50S RIBOSOMAL PROTEIN L22-RELATED"/>
    <property type="match status" value="1"/>
</dbReference>
<dbReference type="InterPro" id="IPR047867">
    <property type="entry name" value="Ribosomal_uL22_bac/org-type"/>
</dbReference>
<dbReference type="NCBIfam" id="TIGR01044">
    <property type="entry name" value="rplV_bact"/>
    <property type="match status" value="1"/>
</dbReference>
<comment type="function">
    <text evidence="7">The globular domain of the protein is located near the polypeptide exit tunnel on the outside of the subunit, while an extended beta-hairpin is found that lines the wall of the exit tunnel in the center of the 70S ribosome.</text>
</comment>
<dbReference type="AlphaFoldDB" id="A0A0H4TV34"/>
<evidence type="ECO:0000256" key="9">
    <source>
        <dbReference type="RuleBase" id="RU004006"/>
    </source>
</evidence>
<keyword evidence="3 7" id="KW-0694">RNA-binding</keyword>
<name>A0A0H4TV34_9BACT</name>
<dbReference type="GO" id="GO:0003735">
    <property type="term" value="F:structural constituent of ribosome"/>
    <property type="evidence" value="ECO:0007669"/>
    <property type="project" value="InterPro"/>
</dbReference>
<proteinExistence type="inferred from homology"/>
<dbReference type="Gene3D" id="3.90.470.10">
    <property type="entry name" value="Ribosomal protein L22/L17"/>
    <property type="match status" value="1"/>
</dbReference>
<comment type="similarity">
    <text evidence="1 7 8">Belongs to the universal ribosomal protein uL22 family.</text>
</comment>
<sequence length="111" mass="12138">MEAKAIARHIPISPLKVRRTMEGLHGLPVAEAQARLRMSRGVASQVVAKVLKSAVANAENNYELDVDDLVVARAYVDRGPATKRMIPRARGRADVMVKRSCHITVVVGERA</sequence>
<keyword evidence="5 7" id="KW-0687">Ribonucleoprotein</keyword>
<dbReference type="CDD" id="cd00336">
    <property type="entry name" value="Ribosomal_L22"/>
    <property type="match status" value="1"/>
</dbReference>
<comment type="function">
    <text evidence="7 10">This protein binds specifically to 23S rRNA; its binding is stimulated by other ribosomal proteins, e.g., L4, L17, and L20. It is important during the early stages of 50S assembly. It makes multiple contacts with different domains of the 23S rRNA in the assembled 50S subunit and ribosome.</text>
</comment>
<evidence type="ECO:0000256" key="6">
    <source>
        <dbReference type="ARBA" id="ARBA00035207"/>
    </source>
</evidence>
<protein>
    <recommendedName>
        <fullName evidence="6 7">Large ribosomal subunit protein uL22</fullName>
    </recommendedName>
</protein>
<dbReference type="HAMAP" id="MF_01331_B">
    <property type="entry name" value="Ribosomal_uL22_B"/>
    <property type="match status" value="1"/>
</dbReference>
<reference evidence="11" key="1">
    <citation type="journal article" date="2015" name="ISME J.">
        <title>Aquifer environment selects for microbial species cohorts in sediment and groundwater.</title>
        <authorList>
            <person name="Hug L.A."/>
            <person name="Thomas B.C."/>
            <person name="Brown C.T."/>
            <person name="Frischkorn K.R."/>
            <person name="Williams K.H."/>
            <person name="Tringe S.G."/>
            <person name="Banfield J.F."/>
        </authorList>
    </citation>
    <scope>NUCLEOTIDE SEQUENCE</scope>
</reference>
<dbReference type="InterPro" id="IPR005727">
    <property type="entry name" value="Ribosomal_uL22_bac/chlpt-type"/>
</dbReference>
<dbReference type="GO" id="GO:0022625">
    <property type="term" value="C:cytosolic large ribosomal subunit"/>
    <property type="evidence" value="ECO:0007669"/>
    <property type="project" value="TreeGrafter"/>
</dbReference>
<dbReference type="EMBL" id="KT007048">
    <property type="protein sequence ID" value="AKQ04774.1"/>
    <property type="molecule type" value="Genomic_DNA"/>
</dbReference>
<dbReference type="InterPro" id="IPR018260">
    <property type="entry name" value="Ribosomal_uL22_CS"/>
</dbReference>
<dbReference type="InterPro" id="IPR001063">
    <property type="entry name" value="Ribosomal_uL22"/>
</dbReference>
<dbReference type="GO" id="GO:0006412">
    <property type="term" value="P:translation"/>
    <property type="evidence" value="ECO:0007669"/>
    <property type="project" value="UniProtKB-UniRule"/>
</dbReference>
<dbReference type="PANTHER" id="PTHR13501:SF8">
    <property type="entry name" value="LARGE RIBOSOMAL SUBUNIT PROTEIN UL22M"/>
    <property type="match status" value="1"/>
</dbReference>
<dbReference type="SUPFAM" id="SSF54843">
    <property type="entry name" value="Ribosomal protein L22"/>
    <property type="match status" value="1"/>
</dbReference>
<keyword evidence="4 7" id="KW-0689">Ribosomal protein</keyword>
<gene>
    <name evidence="7" type="primary">rplV</name>
</gene>
<evidence type="ECO:0000256" key="4">
    <source>
        <dbReference type="ARBA" id="ARBA00022980"/>
    </source>
</evidence>
<evidence type="ECO:0000256" key="10">
    <source>
        <dbReference type="RuleBase" id="RU004008"/>
    </source>
</evidence>
<evidence type="ECO:0000256" key="5">
    <source>
        <dbReference type="ARBA" id="ARBA00023274"/>
    </source>
</evidence>
<dbReference type="GO" id="GO:0019843">
    <property type="term" value="F:rRNA binding"/>
    <property type="evidence" value="ECO:0007669"/>
    <property type="project" value="UniProtKB-UniRule"/>
</dbReference>
<evidence type="ECO:0000256" key="2">
    <source>
        <dbReference type="ARBA" id="ARBA00022730"/>
    </source>
</evidence>
<dbReference type="Pfam" id="PF00237">
    <property type="entry name" value="Ribosomal_L22"/>
    <property type="match status" value="1"/>
</dbReference>
<organism evidence="11">
    <name type="scientific">uncultured bacterium Rifle_16ft_4_minimus_7469</name>
    <dbReference type="NCBI Taxonomy" id="1665162"/>
    <lineage>
        <taxon>Bacteria</taxon>
        <taxon>environmental samples</taxon>
    </lineage>
</organism>
<evidence type="ECO:0000313" key="11">
    <source>
        <dbReference type="EMBL" id="AKQ04774.1"/>
    </source>
</evidence>
<evidence type="ECO:0000256" key="3">
    <source>
        <dbReference type="ARBA" id="ARBA00022884"/>
    </source>
</evidence>
<evidence type="ECO:0000256" key="8">
    <source>
        <dbReference type="RuleBase" id="RU004005"/>
    </source>
</evidence>